<feature type="region of interest" description="Disordered" evidence="13">
    <location>
        <begin position="311"/>
        <end position="360"/>
    </location>
</feature>
<feature type="compositionally biased region" description="Basic and acidic residues" evidence="13">
    <location>
        <begin position="503"/>
        <end position="516"/>
    </location>
</feature>
<dbReference type="SMART" id="SM01044">
    <property type="entry name" value="Btz"/>
    <property type="match status" value="1"/>
</dbReference>
<keyword evidence="5" id="KW-0963">Cytoplasm</keyword>
<feature type="region of interest" description="Disordered" evidence="13">
    <location>
        <begin position="499"/>
        <end position="524"/>
    </location>
</feature>
<evidence type="ECO:0000256" key="11">
    <source>
        <dbReference type="ARBA" id="ARBA00023187"/>
    </source>
</evidence>
<keyword evidence="12" id="KW-0539">Nucleus</keyword>
<sequence length="903" mass="97724">MEVEESGQPPLAWQVKVPARCLQCPVPPVAPPATAAAHQKTHHLAWPGGASGGPGGGHFFGGEPWNSVRFTTTTSTTTSPPNLASSFLHNPIHRRRPPTPSFPFLLFRPFPILLPSPLARRSHLVIGSERFIHSLVCANPDDSSRPPWSGHVSPLGRAIPLVVDDPSASHLSAVARPTPPDARPSIPPASMAAPRRRRIGHRRRVEDEGDDDARTDALDLDDESLSDGSLLTDDIDAGEDSDTSNIDEASPTSPDAKKSANGAPKTASRQPAGQDAQQASSNAVSDTDAMLHGLSIADKPAPAQAMHFDDVVVSPPKSPSAPIIVSSASAPRPQPASQVDRRRQEHEDYKRRRDEDPAFVPNRGSFFMHDHRHAGPAANGFRPFGRGRGRGGRGGAVVGGPFSPFNNHMHHPSDPTTNSPWTHDMHEAVADPIPRRPRQIHNQSEGPPNGNGIIPTCEPSATPINRTLSTEKHIGNAQVRVFLPRMKVPAVFPGMPVKQYTKLPDHRPPLRRDKPVRISLPNHPPRYIFPAPDRSFTFIPRALRPNQQRMRGKPRSTWGGSVGGYSRRTSVFGGGSYYSGSVYSPSVAMSRRSSIVHERDMMFSPTGSVMSRPPMPADAARPVVRLPPAPGPDMQMQMPGQPVEPLPQHGTPIAVQEASITDLPQPQTHPLPQKPAVHENRPASLPMHQPRPQKNISVADIEPPALLQGPQAFQQPFHQQVPVQVANGLGQDAHGHARRPSYPSHHSTGTPLSQIPERAIHAAPFQPNAYNQPPYYNQVYQPQGQAQQGYYYPPGYSGPAMGTTAAAPPFVPAAEHGSYTPQNQAEQAPQGGMPGPTSLVAQEVNGMVYYYDTSQMQPVGSYPPYSAPQAFQPSVMGMGGMVTPSPDAFYYPQQAPGMMYYPQ</sequence>
<feature type="compositionally biased region" description="Basic and acidic residues" evidence="13">
    <location>
        <begin position="339"/>
        <end position="356"/>
    </location>
</feature>
<dbReference type="EMBL" id="JAWRVI010000011">
    <property type="protein sequence ID" value="KAK4091533.1"/>
    <property type="molecule type" value="Genomic_DNA"/>
</dbReference>
<comment type="similarity">
    <text evidence="3">Belongs to the CASC3 family.</text>
</comment>
<keyword evidence="11" id="KW-0508">mRNA splicing</keyword>
<feature type="compositionally biased region" description="Polar residues" evidence="13">
    <location>
        <begin position="243"/>
        <end position="253"/>
    </location>
</feature>
<feature type="region of interest" description="Disordered" evidence="13">
    <location>
        <begin position="626"/>
        <end position="649"/>
    </location>
</feature>
<organism evidence="15 16">
    <name type="scientific">Purpureocillium lilacinum</name>
    <name type="common">Paecilomyces lilacinus</name>
    <dbReference type="NCBI Taxonomy" id="33203"/>
    <lineage>
        <taxon>Eukaryota</taxon>
        <taxon>Fungi</taxon>
        <taxon>Dikarya</taxon>
        <taxon>Ascomycota</taxon>
        <taxon>Pezizomycotina</taxon>
        <taxon>Sordariomycetes</taxon>
        <taxon>Hypocreomycetidae</taxon>
        <taxon>Hypocreales</taxon>
        <taxon>Ophiocordycipitaceae</taxon>
        <taxon>Purpureocillium</taxon>
    </lineage>
</organism>
<evidence type="ECO:0000256" key="10">
    <source>
        <dbReference type="ARBA" id="ARBA00023161"/>
    </source>
</evidence>
<evidence type="ECO:0000256" key="5">
    <source>
        <dbReference type="ARBA" id="ARBA00022490"/>
    </source>
</evidence>
<feature type="region of interest" description="Disordered" evidence="13">
    <location>
        <begin position="663"/>
        <end position="691"/>
    </location>
</feature>
<evidence type="ECO:0000256" key="3">
    <source>
        <dbReference type="ARBA" id="ARBA00009548"/>
    </source>
</evidence>
<evidence type="ECO:0000313" key="16">
    <source>
        <dbReference type="Proteomes" id="UP001287286"/>
    </source>
</evidence>
<keyword evidence="6" id="KW-0507">mRNA processing</keyword>
<evidence type="ECO:0000259" key="14">
    <source>
        <dbReference type="SMART" id="SM01044"/>
    </source>
</evidence>
<evidence type="ECO:0000256" key="6">
    <source>
        <dbReference type="ARBA" id="ARBA00022664"/>
    </source>
</evidence>
<feature type="region of interest" description="Disordered" evidence="13">
    <location>
        <begin position="437"/>
        <end position="464"/>
    </location>
</feature>
<evidence type="ECO:0000256" key="9">
    <source>
        <dbReference type="ARBA" id="ARBA00022884"/>
    </source>
</evidence>
<feature type="domain" description="Btz" evidence="14">
    <location>
        <begin position="320"/>
        <end position="452"/>
    </location>
</feature>
<comment type="caution">
    <text evidence="15">The sequence shown here is derived from an EMBL/GenBank/DDBJ whole genome shotgun (WGS) entry which is preliminary data.</text>
</comment>
<feature type="region of interest" description="Disordered" evidence="13">
    <location>
        <begin position="171"/>
        <end position="285"/>
    </location>
</feature>
<keyword evidence="7" id="KW-0509">mRNA transport</keyword>
<keyword evidence="10" id="KW-0866">Nonsense-mediated mRNA decay</keyword>
<keyword evidence="9" id="KW-0694">RNA-binding</keyword>
<feature type="region of interest" description="Disordered" evidence="13">
    <location>
        <begin position="366"/>
        <end position="385"/>
    </location>
</feature>
<evidence type="ECO:0000256" key="1">
    <source>
        <dbReference type="ARBA" id="ARBA00004123"/>
    </source>
</evidence>
<feature type="compositionally biased region" description="Basic residues" evidence="13">
    <location>
        <begin position="194"/>
        <end position="203"/>
    </location>
</feature>
<keyword evidence="16" id="KW-1185">Reference proteome</keyword>
<gene>
    <name evidence="15" type="ORF">Purlil1_3963</name>
</gene>
<name>A0ABR0C711_PURLI</name>
<feature type="region of interest" description="Disordered" evidence="13">
    <location>
        <begin position="807"/>
        <end position="833"/>
    </location>
</feature>
<feature type="compositionally biased region" description="Pro residues" evidence="13">
    <location>
        <begin position="177"/>
        <end position="187"/>
    </location>
</feature>
<dbReference type="Proteomes" id="UP001287286">
    <property type="component" value="Unassembled WGS sequence"/>
</dbReference>
<feature type="compositionally biased region" description="Polar residues" evidence="13">
    <location>
        <begin position="267"/>
        <end position="285"/>
    </location>
</feature>
<feature type="region of interest" description="Disordered" evidence="13">
    <location>
        <begin position="731"/>
        <end position="752"/>
    </location>
</feature>
<keyword evidence="4" id="KW-0813">Transport</keyword>
<protein>
    <recommendedName>
        <fullName evidence="14">Btz domain-containing protein</fullName>
    </recommendedName>
</protein>
<dbReference type="Pfam" id="PF09405">
    <property type="entry name" value="Btz"/>
    <property type="match status" value="1"/>
</dbReference>
<evidence type="ECO:0000256" key="4">
    <source>
        <dbReference type="ARBA" id="ARBA00022448"/>
    </source>
</evidence>
<dbReference type="InterPro" id="IPR018545">
    <property type="entry name" value="Btz_dom"/>
</dbReference>
<evidence type="ECO:0000256" key="13">
    <source>
        <dbReference type="SAM" id="MobiDB-lite"/>
    </source>
</evidence>
<reference evidence="15 16" key="1">
    <citation type="journal article" date="2024" name="Microbiol. Resour. Announc.">
        <title>Genome annotations for the ascomycete fungi Trichoderma harzianum, Trichoderma aggressivum, and Purpureocillium lilacinum.</title>
        <authorList>
            <person name="Beijen E.P.W."/>
            <person name="Ohm R.A."/>
        </authorList>
    </citation>
    <scope>NUCLEOTIDE SEQUENCE [LARGE SCALE GENOMIC DNA]</scope>
    <source>
        <strain evidence="15 16">CBS 150709</strain>
    </source>
</reference>
<feature type="compositionally biased region" description="Low complexity" evidence="13">
    <location>
        <begin position="311"/>
        <end position="338"/>
    </location>
</feature>
<evidence type="ECO:0000256" key="12">
    <source>
        <dbReference type="ARBA" id="ARBA00023242"/>
    </source>
</evidence>
<evidence type="ECO:0000256" key="8">
    <source>
        <dbReference type="ARBA" id="ARBA00022845"/>
    </source>
</evidence>
<accession>A0ABR0C711</accession>
<feature type="compositionally biased region" description="Acidic residues" evidence="13">
    <location>
        <begin position="233"/>
        <end position="242"/>
    </location>
</feature>
<evidence type="ECO:0000256" key="7">
    <source>
        <dbReference type="ARBA" id="ARBA00022816"/>
    </source>
</evidence>
<evidence type="ECO:0000313" key="15">
    <source>
        <dbReference type="EMBL" id="KAK4091533.1"/>
    </source>
</evidence>
<keyword evidence="8" id="KW-0810">Translation regulation</keyword>
<evidence type="ECO:0000256" key="2">
    <source>
        <dbReference type="ARBA" id="ARBA00004496"/>
    </source>
</evidence>
<proteinExistence type="inferred from homology"/>
<comment type="subcellular location">
    <subcellularLocation>
        <location evidence="2">Cytoplasm</location>
    </subcellularLocation>
    <subcellularLocation>
        <location evidence="1">Nucleus</location>
    </subcellularLocation>
</comment>